<evidence type="ECO:0000256" key="1">
    <source>
        <dbReference type="SAM" id="MobiDB-lite"/>
    </source>
</evidence>
<protein>
    <submittedName>
        <fullName evidence="2">Uncharacterized protein</fullName>
    </submittedName>
</protein>
<dbReference type="Proteomes" id="UP000287033">
    <property type="component" value="Unassembled WGS sequence"/>
</dbReference>
<proteinExistence type="predicted"/>
<evidence type="ECO:0000313" key="2">
    <source>
        <dbReference type="EMBL" id="GCC42381.1"/>
    </source>
</evidence>
<comment type="caution">
    <text evidence="2">The sequence shown here is derived from an EMBL/GenBank/DDBJ whole genome shotgun (WGS) entry which is preliminary data.</text>
</comment>
<dbReference type="EMBL" id="BEZZ01070837">
    <property type="protein sequence ID" value="GCC42381.1"/>
    <property type="molecule type" value="Genomic_DNA"/>
</dbReference>
<organism evidence="2 3">
    <name type="scientific">Chiloscyllium punctatum</name>
    <name type="common">Brownbanded bambooshark</name>
    <name type="synonym">Hemiscyllium punctatum</name>
    <dbReference type="NCBI Taxonomy" id="137246"/>
    <lineage>
        <taxon>Eukaryota</taxon>
        <taxon>Metazoa</taxon>
        <taxon>Chordata</taxon>
        <taxon>Craniata</taxon>
        <taxon>Vertebrata</taxon>
        <taxon>Chondrichthyes</taxon>
        <taxon>Elasmobranchii</taxon>
        <taxon>Galeomorphii</taxon>
        <taxon>Galeoidea</taxon>
        <taxon>Orectolobiformes</taxon>
        <taxon>Hemiscylliidae</taxon>
        <taxon>Chiloscyllium</taxon>
    </lineage>
</organism>
<gene>
    <name evidence="2" type="ORF">chiPu_0026027</name>
</gene>
<name>A0A401TI98_CHIPU</name>
<dbReference type="AlphaFoldDB" id="A0A401TI98"/>
<sequence>MVVGQWAGSRPGHGRGSLSLQVVSVRGHGRWPGKDVGTGRGARIPNARNAASPLEHHQTFSEPQNPGNDVGATRTETGAAGQSPPREEEEEEEEGGGRQVQEPVPGEPQSPVNGPEKPSPSPSALQGDSDPL</sequence>
<reference evidence="2 3" key="1">
    <citation type="journal article" date="2018" name="Nat. Ecol. Evol.">
        <title>Shark genomes provide insights into elasmobranch evolution and the origin of vertebrates.</title>
        <authorList>
            <person name="Hara Y"/>
            <person name="Yamaguchi K"/>
            <person name="Onimaru K"/>
            <person name="Kadota M"/>
            <person name="Koyanagi M"/>
            <person name="Keeley SD"/>
            <person name="Tatsumi K"/>
            <person name="Tanaka K"/>
            <person name="Motone F"/>
            <person name="Kageyama Y"/>
            <person name="Nozu R"/>
            <person name="Adachi N"/>
            <person name="Nishimura O"/>
            <person name="Nakagawa R"/>
            <person name="Tanegashima C"/>
            <person name="Kiyatake I"/>
            <person name="Matsumoto R"/>
            <person name="Murakumo K"/>
            <person name="Nishida K"/>
            <person name="Terakita A"/>
            <person name="Kuratani S"/>
            <person name="Sato K"/>
            <person name="Hyodo S Kuraku.S."/>
        </authorList>
    </citation>
    <scope>NUCLEOTIDE SEQUENCE [LARGE SCALE GENOMIC DNA]</scope>
</reference>
<evidence type="ECO:0000313" key="3">
    <source>
        <dbReference type="Proteomes" id="UP000287033"/>
    </source>
</evidence>
<accession>A0A401TI98</accession>
<feature type="region of interest" description="Disordered" evidence="1">
    <location>
        <begin position="1"/>
        <end position="132"/>
    </location>
</feature>
<keyword evidence="3" id="KW-1185">Reference proteome</keyword>